<evidence type="ECO:0000313" key="2">
    <source>
        <dbReference type="EMBL" id="BDC99353.1"/>
    </source>
</evidence>
<gene>
    <name evidence="2" type="ORF">PEPS_16340</name>
</gene>
<reference evidence="2 3" key="1">
    <citation type="submission" date="2021-12" db="EMBL/GenBank/DDBJ databases">
        <title>Genome sequencing of bacteria with rrn-lacking chromosome and rrn-plasmid.</title>
        <authorList>
            <person name="Anda M."/>
            <person name="Iwasaki W."/>
        </authorList>
    </citation>
    <scope>NUCLEOTIDE SEQUENCE [LARGE SCALE GENOMIC DNA]</scope>
    <source>
        <strain evidence="2 3">NBRC 101262</strain>
    </source>
</reference>
<feature type="signal peptide" evidence="1">
    <location>
        <begin position="1"/>
        <end position="19"/>
    </location>
</feature>
<evidence type="ECO:0008006" key="4">
    <source>
        <dbReference type="Google" id="ProtNLM"/>
    </source>
</evidence>
<dbReference type="RefSeq" id="WP_338396747.1">
    <property type="nucleotide sequence ID" value="NZ_AP025292.1"/>
</dbReference>
<keyword evidence="3" id="KW-1185">Reference proteome</keyword>
<protein>
    <recommendedName>
        <fullName evidence="4">DUF2141 domain-containing protein</fullName>
    </recommendedName>
</protein>
<name>A0ABM7VEH0_9BACT</name>
<accession>A0ABM7VEH0</accession>
<dbReference type="EMBL" id="AP025292">
    <property type="protein sequence ID" value="BDC99353.1"/>
    <property type="molecule type" value="Genomic_DNA"/>
</dbReference>
<evidence type="ECO:0000313" key="3">
    <source>
        <dbReference type="Proteomes" id="UP001354989"/>
    </source>
</evidence>
<dbReference type="Proteomes" id="UP001354989">
    <property type="component" value="Chromosome"/>
</dbReference>
<organism evidence="2 3">
    <name type="scientific">Persicobacter psychrovividus</name>
    <dbReference type="NCBI Taxonomy" id="387638"/>
    <lineage>
        <taxon>Bacteria</taxon>
        <taxon>Pseudomonadati</taxon>
        <taxon>Bacteroidota</taxon>
        <taxon>Cytophagia</taxon>
        <taxon>Cytophagales</taxon>
        <taxon>Persicobacteraceae</taxon>
        <taxon>Persicobacter</taxon>
    </lineage>
</organism>
<dbReference type="Pfam" id="PF09912">
    <property type="entry name" value="DUF2141"/>
    <property type="match status" value="1"/>
</dbReference>
<proteinExistence type="predicted"/>
<dbReference type="InterPro" id="IPR018673">
    <property type="entry name" value="DUF2141"/>
</dbReference>
<sequence>MRLTLLLICITLFANLAHGQNQLNIDISGLRNQTGTLNVLIYDNGNGFPDDIQLAVKKIIVDASSPTIRIDDLSFGQYAIAILHDENKDLAMNFNWLGLPKEGFGFSNNKPILAGPPNFDAAAITFKQHQQNVNIKLKYL</sequence>
<evidence type="ECO:0000256" key="1">
    <source>
        <dbReference type="SAM" id="SignalP"/>
    </source>
</evidence>
<keyword evidence="1" id="KW-0732">Signal</keyword>
<feature type="chain" id="PRO_5046493989" description="DUF2141 domain-containing protein" evidence="1">
    <location>
        <begin position="20"/>
        <end position="140"/>
    </location>
</feature>